<keyword evidence="1" id="KW-0812">Transmembrane</keyword>
<dbReference type="STRING" id="398580.Dshi_0195"/>
<dbReference type="KEGG" id="dsh:Dshi_0195"/>
<feature type="transmembrane region" description="Helical" evidence="1">
    <location>
        <begin position="50"/>
        <end position="73"/>
    </location>
</feature>
<feature type="domain" description="DUF2062" evidence="2">
    <location>
        <begin position="27"/>
        <end position="192"/>
    </location>
</feature>
<protein>
    <recommendedName>
        <fullName evidence="2">DUF2062 domain-containing protein</fullName>
    </recommendedName>
</protein>
<dbReference type="AlphaFoldDB" id="A8LLD4"/>
<dbReference type="RefSeq" id="WP_012176877.1">
    <property type="nucleotide sequence ID" value="NC_009952.1"/>
</dbReference>
<proteinExistence type="predicted"/>
<dbReference type="Proteomes" id="UP000006833">
    <property type="component" value="Chromosome"/>
</dbReference>
<name>A8LLD4_DINSH</name>
<dbReference type="PANTHER" id="PTHR40547">
    <property type="entry name" value="SLL0298 PROTEIN"/>
    <property type="match status" value="1"/>
</dbReference>
<dbReference type="PANTHER" id="PTHR40547:SF1">
    <property type="entry name" value="SLL0298 PROTEIN"/>
    <property type="match status" value="1"/>
</dbReference>
<feature type="transmembrane region" description="Helical" evidence="1">
    <location>
        <begin position="159"/>
        <end position="185"/>
    </location>
</feature>
<dbReference type="InterPro" id="IPR018639">
    <property type="entry name" value="DUF2062"/>
</dbReference>
<dbReference type="eggNOG" id="COG3216">
    <property type="taxonomic scope" value="Bacteria"/>
</dbReference>
<evidence type="ECO:0000313" key="4">
    <source>
        <dbReference type="Proteomes" id="UP000006833"/>
    </source>
</evidence>
<organism evidence="3 4">
    <name type="scientific">Dinoroseobacter shibae (strain DSM 16493 / NCIMB 14021 / DFL 12)</name>
    <dbReference type="NCBI Taxonomy" id="398580"/>
    <lineage>
        <taxon>Bacteria</taxon>
        <taxon>Pseudomonadati</taxon>
        <taxon>Pseudomonadota</taxon>
        <taxon>Alphaproteobacteria</taxon>
        <taxon>Rhodobacterales</taxon>
        <taxon>Roseobacteraceae</taxon>
        <taxon>Dinoroseobacter</taxon>
    </lineage>
</organism>
<accession>A8LLD4</accession>
<evidence type="ECO:0000259" key="2">
    <source>
        <dbReference type="Pfam" id="PF09835"/>
    </source>
</evidence>
<feature type="transmembrane region" description="Helical" evidence="1">
    <location>
        <begin position="80"/>
        <end position="100"/>
    </location>
</feature>
<evidence type="ECO:0000256" key="1">
    <source>
        <dbReference type="SAM" id="Phobius"/>
    </source>
</evidence>
<dbReference type="Pfam" id="PF09835">
    <property type="entry name" value="DUF2062"/>
    <property type="match status" value="1"/>
</dbReference>
<gene>
    <name evidence="3" type="ordered locus">Dshi_0195</name>
</gene>
<dbReference type="EMBL" id="CP000830">
    <property type="protein sequence ID" value="ABV91944.1"/>
    <property type="molecule type" value="Genomic_DNA"/>
</dbReference>
<sequence>MVFKRRDKRPFWKVVAESLWPRGGWGRAFHYIKRRLQRLPDTPETIARGIAAGVFTTFTPLYGVHFVIAAILAKILRGNILASLLATFFGNPLTYIPIGIVSLKTGHFILGTEFDPEDKTSFLRKFTEAGADLWNNVVAIFTDREPQWDHLARFFDEVFWPYLVGGIIPGIIAGAVMYHLSLPVLRAYQKRRKGRLKKKIEALRVKAKSRADEAHRAP</sequence>
<evidence type="ECO:0000313" key="3">
    <source>
        <dbReference type="EMBL" id="ABV91944.1"/>
    </source>
</evidence>
<dbReference type="HOGENOM" id="CLU_102912_0_1_5"/>
<keyword evidence="1" id="KW-0472">Membrane</keyword>
<keyword evidence="1" id="KW-1133">Transmembrane helix</keyword>
<reference evidence="4" key="1">
    <citation type="journal article" date="2010" name="ISME J.">
        <title>The complete genome sequence of the algal symbiont Dinoroseobacter shibae: a hitchhiker's guide to life in the sea.</title>
        <authorList>
            <person name="Wagner-Dobler I."/>
            <person name="Ballhausen B."/>
            <person name="Berger M."/>
            <person name="Brinkhoff T."/>
            <person name="Buchholz I."/>
            <person name="Bunk B."/>
            <person name="Cypionka H."/>
            <person name="Daniel R."/>
            <person name="Drepper T."/>
            <person name="Gerdts G."/>
            <person name="Hahnke S."/>
            <person name="Han C."/>
            <person name="Jahn D."/>
            <person name="Kalhoefer D."/>
            <person name="Kiss H."/>
            <person name="Klenk H.P."/>
            <person name="Kyrpides N."/>
            <person name="Liebl W."/>
            <person name="Liesegang H."/>
            <person name="Meincke L."/>
            <person name="Pati A."/>
            <person name="Petersen J."/>
            <person name="Piekarski T."/>
            <person name="Pommerenke C."/>
            <person name="Pradella S."/>
            <person name="Pukall R."/>
            <person name="Rabus R."/>
            <person name="Stackebrandt E."/>
            <person name="Thole S."/>
            <person name="Thompson L."/>
            <person name="Tielen P."/>
            <person name="Tomasch J."/>
            <person name="von Jan M."/>
            <person name="Wanphrut N."/>
            <person name="Wichels A."/>
            <person name="Zech H."/>
            <person name="Simon M."/>
        </authorList>
    </citation>
    <scope>NUCLEOTIDE SEQUENCE [LARGE SCALE GENOMIC DNA]</scope>
    <source>
        <strain evidence="4">DSM 16493 / NCIMB 14021 / DFL 12</strain>
    </source>
</reference>
<keyword evidence="4" id="KW-1185">Reference proteome</keyword>
<dbReference type="OrthoDB" id="7360463at2"/>